<evidence type="ECO:0000313" key="2">
    <source>
        <dbReference type="Proteomes" id="UP000054324"/>
    </source>
</evidence>
<evidence type="ECO:0008006" key="3">
    <source>
        <dbReference type="Google" id="ProtNLM"/>
    </source>
</evidence>
<dbReference type="InterPro" id="IPR009400">
    <property type="entry name" value="TFIIH_TTDA/Tfb5"/>
</dbReference>
<dbReference type="InterPro" id="IPR035935">
    <property type="entry name" value="TFB5-like_sf"/>
</dbReference>
<reference evidence="1 2" key="1">
    <citation type="submission" date="2013-11" db="EMBL/GenBank/DDBJ databases">
        <title>Opisthorchis viverrini - life in the bile duct.</title>
        <authorList>
            <person name="Young N.D."/>
            <person name="Nagarajan N."/>
            <person name="Lin S.J."/>
            <person name="Korhonen P.K."/>
            <person name="Jex A.R."/>
            <person name="Hall R.S."/>
            <person name="Safavi-Hemami H."/>
            <person name="Kaewkong W."/>
            <person name="Bertrand D."/>
            <person name="Gao S."/>
            <person name="Seet Q."/>
            <person name="Wongkham S."/>
            <person name="Teh B.T."/>
            <person name="Wongkham C."/>
            <person name="Intapan P.M."/>
            <person name="Maleewong W."/>
            <person name="Yang X."/>
            <person name="Hu M."/>
            <person name="Wang Z."/>
            <person name="Hofmann A."/>
            <person name="Sternberg P.W."/>
            <person name="Tan P."/>
            <person name="Wang J."/>
            <person name="Gasser R.B."/>
        </authorList>
    </citation>
    <scope>NUCLEOTIDE SEQUENCE [LARGE SCALE GENOMIC DNA]</scope>
</reference>
<gene>
    <name evidence="1" type="ORF">T265_07453</name>
</gene>
<dbReference type="Gene3D" id="3.30.70.1220">
    <property type="entry name" value="TFB5-like"/>
    <property type="match status" value="1"/>
</dbReference>
<dbReference type="AlphaFoldDB" id="A0A074ZCI3"/>
<dbReference type="PANTHER" id="PTHR19446">
    <property type="entry name" value="REVERSE TRANSCRIPTASES"/>
    <property type="match status" value="1"/>
</dbReference>
<dbReference type="GO" id="GO:0006289">
    <property type="term" value="P:nucleotide-excision repair"/>
    <property type="evidence" value="ECO:0007669"/>
    <property type="project" value="InterPro"/>
</dbReference>
<sequence length="253" mass="28527">MYAAVRKRHPMKKSHKARLYVRKKSALIVGLNTFKNNPSGHLQLLNPIPDPHRNPRRDPAMKHFLLHLAENLVLGKNFVHTDLDDYHLFIDPDILGKLQEHVDQLMESLSFPMACATAMPPEGSTMAGIPPDCRSLDRVSREAEVGFEPETFWSRHRAHGPDDLPPALVKNEGEVPSQRLSDLFACIWEKESVPDKWGESVLVPVFKTGARNECGNHRGISLTPVVTRLLASIVLRRLTVARETLTREQQAGF</sequence>
<name>A0A074ZCI3_OPIVI</name>
<dbReference type="CTD" id="20321632"/>
<dbReference type="SMART" id="SM01395">
    <property type="entry name" value="Tbf5"/>
    <property type="match status" value="1"/>
</dbReference>
<dbReference type="OrthoDB" id="354at2759"/>
<dbReference type="STRING" id="6198.A0A074ZCI3"/>
<accession>A0A074ZCI3</accession>
<dbReference type="Pfam" id="PF06331">
    <property type="entry name" value="Tfb5"/>
    <property type="match status" value="1"/>
</dbReference>
<dbReference type="EMBL" id="KL596790">
    <property type="protein sequence ID" value="KER25001.1"/>
    <property type="molecule type" value="Genomic_DNA"/>
</dbReference>
<dbReference type="GeneID" id="20321632"/>
<organism evidence="1 2">
    <name type="scientific">Opisthorchis viverrini</name>
    <name type="common">Southeast Asian liver fluke</name>
    <dbReference type="NCBI Taxonomy" id="6198"/>
    <lineage>
        <taxon>Eukaryota</taxon>
        <taxon>Metazoa</taxon>
        <taxon>Spiralia</taxon>
        <taxon>Lophotrochozoa</taxon>
        <taxon>Platyhelminthes</taxon>
        <taxon>Trematoda</taxon>
        <taxon>Digenea</taxon>
        <taxon>Opisthorchiida</taxon>
        <taxon>Opisthorchiata</taxon>
        <taxon>Opisthorchiidae</taxon>
        <taxon>Opisthorchis</taxon>
    </lineage>
</organism>
<protein>
    <recommendedName>
        <fullName evidence="3">Reverse transcriptase domain-containing protein</fullName>
    </recommendedName>
</protein>
<dbReference type="GO" id="GO:0000439">
    <property type="term" value="C:transcription factor TFIIH core complex"/>
    <property type="evidence" value="ECO:0007669"/>
    <property type="project" value="InterPro"/>
</dbReference>
<proteinExistence type="predicted"/>
<dbReference type="KEGG" id="ovi:T265_07453"/>
<evidence type="ECO:0000313" key="1">
    <source>
        <dbReference type="EMBL" id="KER25001.1"/>
    </source>
</evidence>
<dbReference type="RefSeq" id="XP_009171246.1">
    <property type="nucleotide sequence ID" value="XM_009172982.1"/>
</dbReference>
<dbReference type="Proteomes" id="UP000054324">
    <property type="component" value="Unassembled WGS sequence"/>
</dbReference>
<dbReference type="GO" id="GO:0006367">
    <property type="term" value="P:transcription initiation at RNA polymerase II promoter"/>
    <property type="evidence" value="ECO:0007669"/>
    <property type="project" value="InterPro"/>
</dbReference>
<dbReference type="SUPFAM" id="SSF142897">
    <property type="entry name" value="TFB5-like"/>
    <property type="match status" value="1"/>
</dbReference>
<keyword evidence="2" id="KW-1185">Reference proteome</keyword>